<organism evidence="1 2">
    <name type="scientific">Acetobacter tropicalis</name>
    <dbReference type="NCBI Taxonomy" id="104102"/>
    <lineage>
        <taxon>Bacteria</taxon>
        <taxon>Pseudomonadati</taxon>
        <taxon>Pseudomonadota</taxon>
        <taxon>Alphaproteobacteria</taxon>
        <taxon>Acetobacterales</taxon>
        <taxon>Acetobacteraceae</taxon>
        <taxon>Acetobacter</taxon>
    </lineage>
</organism>
<comment type="caution">
    <text evidence="1">The sequence shown here is derived from an EMBL/GenBank/DDBJ whole genome shotgun (WGS) entry which is preliminary data.</text>
</comment>
<reference evidence="1 2" key="1">
    <citation type="submission" date="2014-06" db="EMBL/GenBank/DDBJ databases">
        <title>Functional and comparative genomic analyses of the Drosophila gut microbiota identify candidate symbiosis factors.</title>
        <authorList>
            <person name="Newell P.D."/>
            <person name="Chaston J.M."/>
            <person name="Douglas A.E."/>
        </authorList>
    </citation>
    <scope>NUCLEOTIDE SEQUENCE [LARGE SCALE GENOMIC DNA]</scope>
    <source>
        <strain evidence="1 2">DmCS_006</strain>
    </source>
</reference>
<name>A0A094YGJ1_9PROT</name>
<evidence type="ECO:0000313" key="2">
    <source>
        <dbReference type="Proteomes" id="UP000029448"/>
    </source>
</evidence>
<dbReference type="PATRIC" id="fig|104102.7.peg.3095"/>
<proteinExistence type="predicted"/>
<sequence>MMADLLTGEDVYAELNTRIRQAGGNTAFAVQARMNDKTVSNIANARRRLSDDVLAVLGLVAVEAYKQQDGKIIPVKAMFAKLNTAMRDSGGNDAFARAHGLNKTTLSCIANTHRAPSKQLLTVLGLEKVLRYIRVPSAAPERLAA</sequence>
<dbReference type="Proteomes" id="UP000029448">
    <property type="component" value="Unassembled WGS sequence"/>
</dbReference>
<dbReference type="GeneID" id="89478562"/>
<evidence type="ECO:0000313" key="1">
    <source>
        <dbReference type="EMBL" id="KGB21145.1"/>
    </source>
</evidence>
<dbReference type="RefSeq" id="WP_150395635.1">
    <property type="nucleotide sequence ID" value="NZ_JACAOJ010000014.1"/>
</dbReference>
<dbReference type="AlphaFoldDB" id="A0A094YGJ1"/>
<keyword evidence="2" id="KW-1185">Reference proteome</keyword>
<dbReference type="STRING" id="104102.AtDm6_3140"/>
<accession>A0A094YGJ1</accession>
<dbReference type="EMBL" id="JOKM01000103">
    <property type="protein sequence ID" value="KGB21145.1"/>
    <property type="molecule type" value="Genomic_DNA"/>
</dbReference>
<protein>
    <submittedName>
        <fullName evidence="1">Uncharacterized protein</fullName>
    </submittedName>
</protein>
<gene>
    <name evidence="1" type="ORF">AtDm6_3140</name>
</gene>